<organism evidence="1 2">
    <name type="scientific">Caerostris darwini</name>
    <dbReference type="NCBI Taxonomy" id="1538125"/>
    <lineage>
        <taxon>Eukaryota</taxon>
        <taxon>Metazoa</taxon>
        <taxon>Ecdysozoa</taxon>
        <taxon>Arthropoda</taxon>
        <taxon>Chelicerata</taxon>
        <taxon>Arachnida</taxon>
        <taxon>Araneae</taxon>
        <taxon>Araneomorphae</taxon>
        <taxon>Entelegynae</taxon>
        <taxon>Araneoidea</taxon>
        <taxon>Araneidae</taxon>
        <taxon>Caerostris</taxon>
    </lineage>
</organism>
<dbReference type="AlphaFoldDB" id="A0AAV4W941"/>
<dbReference type="Proteomes" id="UP001054837">
    <property type="component" value="Unassembled WGS sequence"/>
</dbReference>
<comment type="caution">
    <text evidence="1">The sequence shown here is derived from an EMBL/GenBank/DDBJ whole genome shotgun (WGS) entry which is preliminary data.</text>
</comment>
<gene>
    <name evidence="1" type="ORF">CDAR_273591</name>
</gene>
<name>A0AAV4W941_9ARAC</name>
<evidence type="ECO:0000313" key="2">
    <source>
        <dbReference type="Proteomes" id="UP001054837"/>
    </source>
</evidence>
<proteinExistence type="predicted"/>
<dbReference type="EMBL" id="BPLQ01014379">
    <property type="protein sequence ID" value="GIY79326.1"/>
    <property type="molecule type" value="Genomic_DNA"/>
</dbReference>
<accession>A0AAV4W941</accession>
<keyword evidence="2" id="KW-1185">Reference proteome</keyword>
<evidence type="ECO:0000313" key="1">
    <source>
        <dbReference type="EMBL" id="GIY79326.1"/>
    </source>
</evidence>
<reference evidence="1 2" key="1">
    <citation type="submission" date="2021-06" db="EMBL/GenBank/DDBJ databases">
        <title>Caerostris darwini draft genome.</title>
        <authorList>
            <person name="Kono N."/>
            <person name="Arakawa K."/>
        </authorList>
    </citation>
    <scope>NUCLEOTIDE SEQUENCE [LARGE SCALE GENOMIC DNA]</scope>
</reference>
<protein>
    <submittedName>
        <fullName evidence="1">Uncharacterized protein</fullName>
    </submittedName>
</protein>
<sequence>MGVKILSTRCVPSREMFSHVTQTLRMRSFLMVPMEVTGNRTNKNNHIGRGYTALRVSNPKLRCCKMFITENYTYKYLLLHEAGLHCFHLQRVHLLQE</sequence>